<dbReference type="PANTHER" id="PTHR46206:SF2">
    <property type="entry name" value="CYTOCHROME P450 MONOOXYGENASE AUSG-RELATED"/>
    <property type="match status" value="1"/>
</dbReference>
<evidence type="ECO:0000256" key="7">
    <source>
        <dbReference type="ARBA" id="ARBA00022989"/>
    </source>
</evidence>
<keyword evidence="4 12" id="KW-0349">Heme</keyword>
<evidence type="ECO:0000256" key="11">
    <source>
        <dbReference type="ARBA" id="ARBA00023136"/>
    </source>
</evidence>
<evidence type="ECO:0000256" key="3">
    <source>
        <dbReference type="ARBA" id="ARBA00010617"/>
    </source>
</evidence>
<organism evidence="14 15">
    <name type="scientific">Penicillium decumbens</name>
    <dbReference type="NCBI Taxonomy" id="69771"/>
    <lineage>
        <taxon>Eukaryota</taxon>
        <taxon>Fungi</taxon>
        <taxon>Dikarya</taxon>
        <taxon>Ascomycota</taxon>
        <taxon>Pezizomycotina</taxon>
        <taxon>Eurotiomycetes</taxon>
        <taxon>Eurotiomycetidae</taxon>
        <taxon>Eurotiales</taxon>
        <taxon>Aspergillaceae</taxon>
        <taxon>Penicillium</taxon>
    </lineage>
</organism>
<keyword evidence="5" id="KW-0812">Transmembrane</keyword>
<name>A0A1V6NVD9_PENDC</name>
<dbReference type="EMBL" id="MDYL01000033">
    <property type="protein sequence ID" value="OQD68630.1"/>
    <property type="molecule type" value="Genomic_DNA"/>
</dbReference>
<evidence type="ECO:0000313" key="15">
    <source>
        <dbReference type="Proteomes" id="UP000191522"/>
    </source>
</evidence>
<dbReference type="GO" id="GO:0004497">
    <property type="term" value="F:monooxygenase activity"/>
    <property type="evidence" value="ECO:0007669"/>
    <property type="project" value="UniProtKB-KW"/>
</dbReference>
<dbReference type="SUPFAM" id="SSF48264">
    <property type="entry name" value="Cytochrome P450"/>
    <property type="match status" value="1"/>
</dbReference>
<dbReference type="InterPro" id="IPR002403">
    <property type="entry name" value="Cyt_P450_E_grp-IV"/>
</dbReference>
<dbReference type="Pfam" id="PF00067">
    <property type="entry name" value="p450"/>
    <property type="match status" value="1"/>
</dbReference>
<evidence type="ECO:0000256" key="2">
    <source>
        <dbReference type="ARBA" id="ARBA00004167"/>
    </source>
</evidence>
<dbReference type="Gene3D" id="1.10.630.10">
    <property type="entry name" value="Cytochrome P450"/>
    <property type="match status" value="1"/>
</dbReference>
<gene>
    <name evidence="14" type="ORF">PENDEC_c033G04804</name>
</gene>
<evidence type="ECO:0000256" key="10">
    <source>
        <dbReference type="ARBA" id="ARBA00023033"/>
    </source>
</evidence>
<evidence type="ECO:0000256" key="8">
    <source>
        <dbReference type="ARBA" id="ARBA00023002"/>
    </source>
</evidence>
<dbReference type="FunFam" id="1.10.630.10:FF:000059">
    <property type="entry name" value="Cytochrome P450 monooxygenase"/>
    <property type="match status" value="1"/>
</dbReference>
<proteinExistence type="inferred from homology"/>
<keyword evidence="11" id="KW-0472">Membrane</keyword>
<dbReference type="AlphaFoldDB" id="A0A1V6NVD9"/>
<dbReference type="GO" id="GO:0016020">
    <property type="term" value="C:membrane"/>
    <property type="evidence" value="ECO:0007669"/>
    <property type="project" value="UniProtKB-SubCell"/>
</dbReference>
<dbReference type="GO" id="GO:0005506">
    <property type="term" value="F:iron ion binding"/>
    <property type="evidence" value="ECO:0007669"/>
    <property type="project" value="InterPro"/>
</dbReference>
<keyword evidence="8 13" id="KW-0560">Oxidoreductase</keyword>
<dbReference type="OMA" id="GNEHRYQ"/>
<comment type="caution">
    <text evidence="14">The sequence shown here is derived from an EMBL/GenBank/DDBJ whole genome shotgun (WGS) entry which is preliminary data.</text>
</comment>
<evidence type="ECO:0000256" key="5">
    <source>
        <dbReference type="ARBA" id="ARBA00022692"/>
    </source>
</evidence>
<keyword evidence="15" id="KW-1185">Reference proteome</keyword>
<evidence type="ECO:0000256" key="9">
    <source>
        <dbReference type="ARBA" id="ARBA00023004"/>
    </source>
</evidence>
<dbReference type="GO" id="GO:0016705">
    <property type="term" value="F:oxidoreductase activity, acting on paired donors, with incorporation or reduction of molecular oxygen"/>
    <property type="evidence" value="ECO:0007669"/>
    <property type="project" value="InterPro"/>
</dbReference>
<dbReference type="PROSITE" id="PS00086">
    <property type="entry name" value="CYTOCHROME_P450"/>
    <property type="match status" value="1"/>
</dbReference>
<evidence type="ECO:0000256" key="12">
    <source>
        <dbReference type="PIRSR" id="PIRSR602403-1"/>
    </source>
</evidence>
<comment type="cofactor">
    <cofactor evidence="1 12">
        <name>heme</name>
        <dbReference type="ChEBI" id="CHEBI:30413"/>
    </cofactor>
</comment>
<keyword evidence="9 12" id="KW-0408">Iron</keyword>
<keyword evidence="6 12" id="KW-0479">Metal-binding</keyword>
<dbReference type="OrthoDB" id="1844152at2759"/>
<keyword evidence="10 13" id="KW-0503">Monooxygenase</keyword>
<evidence type="ECO:0000256" key="6">
    <source>
        <dbReference type="ARBA" id="ARBA00022723"/>
    </source>
</evidence>
<comment type="similarity">
    <text evidence="3 13">Belongs to the cytochrome P450 family.</text>
</comment>
<keyword evidence="7" id="KW-1133">Transmembrane helix</keyword>
<dbReference type="STRING" id="69771.A0A1V6NVD9"/>
<evidence type="ECO:0000256" key="4">
    <source>
        <dbReference type="ARBA" id="ARBA00022617"/>
    </source>
</evidence>
<dbReference type="Proteomes" id="UP000191522">
    <property type="component" value="Unassembled WGS sequence"/>
</dbReference>
<reference evidence="15" key="1">
    <citation type="journal article" date="2017" name="Nat. Microbiol.">
        <title>Global analysis of biosynthetic gene clusters reveals vast potential of secondary metabolite production in Penicillium species.</title>
        <authorList>
            <person name="Nielsen J.C."/>
            <person name="Grijseels S."/>
            <person name="Prigent S."/>
            <person name="Ji B."/>
            <person name="Dainat J."/>
            <person name="Nielsen K.F."/>
            <person name="Frisvad J.C."/>
            <person name="Workman M."/>
            <person name="Nielsen J."/>
        </authorList>
    </citation>
    <scope>NUCLEOTIDE SEQUENCE [LARGE SCALE GENOMIC DNA]</scope>
    <source>
        <strain evidence="15">IBT 11843</strain>
    </source>
</reference>
<dbReference type="InterPro" id="IPR017972">
    <property type="entry name" value="Cyt_P450_CS"/>
</dbReference>
<accession>A0A1V6NVD9</accession>
<dbReference type="GO" id="GO:0020037">
    <property type="term" value="F:heme binding"/>
    <property type="evidence" value="ECO:0007669"/>
    <property type="project" value="InterPro"/>
</dbReference>
<dbReference type="PANTHER" id="PTHR46206">
    <property type="entry name" value="CYTOCHROME P450"/>
    <property type="match status" value="1"/>
</dbReference>
<dbReference type="InterPro" id="IPR001128">
    <property type="entry name" value="Cyt_P450"/>
</dbReference>
<comment type="subcellular location">
    <subcellularLocation>
        <location evidence="2">Membrane</location>
        <topology evidence="2">Single-pass membrane protein</topology>
    </subcellularLocation>
</comment>
<dbReference type="PRINTS" id="PR00465">
    <property type="entry name" value="EP450IV"/>
</dbReference>
<dbReference type="GO" id="GO:0043386">
    <property type="term" value="P:mycotoxin biosynthetic process"/>
    <property type="evidence" value="ECO:0007669"/>
    <property type="project" value="UniProtKB-ARBA"/>
</dbReference>
<sequence>MAILIELFDTPYLVQGICVALVLVFVSSFWEDFSDEIPHRRVPLVGKSWWDLSNQKAKSRFTTSARSLIAEGFAKGANVFQVMGMTRPLIVLHPKYIDEIKSHPHLTFDGATRKNFFDDRIPGFEPFHALAPGKVLIDTVRIKLTQALGSLIIPLSRETALVVKDSFPPSNEWKAYNFSHKVPYIVARMSTLVFMGEKICRDQNWISVSVNYTIDAFVAFRELRQWPSIMRPFVHWFLPATQKLRKHLTVARSLIDREIKKREMIRAGKLPREDPPLTRDDALDWFEELSTAYNQPLDLSRCQVSLSLAAIHTTSNLLTNVMYDLAAYPEYVQPLRDEIGAVAAEDGVFKKTSLLKLKLMDSVMKESQRIHPVSTTSLNRFALEEIPLSDGTVIPKGATIAVSAHINQDESIYPNARTYDGYRFYKKRQEPGNEHRFQLVTTTRESFGFGHGVHACPGRFFAATESKILLIHLLLKYDWKFKEDCGRPRNLENGTESITDPTIELLVRSRVPEVDLAALGE</sequence>
<protein>
    <submittedName>
        <fullName evidence="14">Uncharacterized protein</fullName>
    </submittedName>
</protein>
<evidence type="ECO:0000256" key="13">
    <source>
        <dbReference type="RuleBase" id="RU000461"/>
    </source>
</evidence>
<feature type="binding site" description="axial binding residue" evidence="12">
    <location>
        <position position="456"/>
    </location>
    <ligand>
        <name>heme</name>
        <dbReference type="ChEBI" id="CHEBI:30413"/>
    </ligand>
    <ligandPart>
        <name>Fe</name>
        <dbReference type="ChEBI" id="CHEBI:18248"/>
    </ligandPart>
</feature>
<dbReference type="CDD" id="cd11041">
    <property type="entry name" value="CYP503A1-like"/>
    <property type="match status" value="1"/>
</dbReference>
<evidence type="ECO:0000313" key="14">
    <source>
        <dbReference type="EMBL" id="OQD68630.1"/>
    </source>
</evidence>
<dbReference type="InterPro" id="IPR036396">
    <property type="entry name" value="Cyt_P450_sf"/>
</dbReference>
<evidence type="ECO:0000256" key="1">
    <source>
        <dbReference type="ARBA" id="ARBA00001971"/>
    </source>
</evidence>